<protein>
    <recommendedName>
        <fullName evidence="2">Protein CPL1-like domain-containing protein</fullName>
    </recommendedName>
</protein>
<sequence length="311" mass="34270">MFNFKATSIILIGLLFHLFLKVKAAVTYSSTFASCVTQSAYQPNGGYQPGTFTNSQACSQRCFSGGSQYIYSAWISTTFACYCGSNSFSTASVVAGNANGCGINFEVSITHTTFQFQQCTNNYRLTYYDLQSSSSDFYSIFQTANCRRSQYLAIWPTSGNTFLWACGNGYQSTGPTGNCGYQINRIYFHPPDATISNLAKRSKDDQKRRLSQHEQHISNNHWCPKGLTACQLQNDPTSFECIDTNSELESCGGCLHGDYHPPGYQNMTVSAGKDCSAVQGVARGHSSCIDGTCQFDCRTGWKYRDGQCVKS</sequence>
<dbReference type="PROSITE" id="PS51257">
    <property type="entry name" value="PROKAR_LIPOPROTEIN"/>
    <property type="match status" value="1"/>
</dbReference>
<evidence type="ECO:0000313" key="3">
    <source>
        <dbReference type="EMBL" id="WWC86252.1"/>
    </source>
</evidence>
<dbReference type="InterPro" id="IPR048661">
    <property type="entry name" value="CPL1-like"/>
</dbReference>
<dbReference type="GeneID" id="91091797"/>
<feature type="chain" id="PRO_5044005215" description="Protein CPL1-like domain-containing protein" evidence="1">
    <location>
        <begin position="25"/>
        <end position="311"/>
    </location>
</feature>
<name>A0AAX4JLG1_9TREE</name>
<dbReference type="RefSeq" id="XP_066073015.1">
    <property type="nucleotide sequence ID" value="XM_066216918.1"/>
</dbReference>
<dbReference type="PANTHER" id="PTHR35192:SF2">
    <property type="entry name" value="APPLE DOMAIN-CONTAINING PROTEIN"/>
    <property type="match status" value="1"/>
</dbReference>
<reference evidence="3 4" key="1">
    <citation type="submission" date="2024-01" db="EMBL/GenBank/DDBJ databases">
        <title>Comparative genomics of Cryptococcus and Kwoniella reveals pathogenesis evolution and contrasting modes of karyotype evolution via chromosome fusion or intercentromeric recombination.</title>
        <authorList>
            <person name="Coelho M.A."/>
            <person name="David-Palma M."/>
            <person name="Shea T."/>
            <person name="Bowers K."/>
            <person name="McGinley-Smith S."/>
            <person name="Mohammad A.W."/>
            <person name="Gnirke A."/>
            <person name="Yurkov A.M."/>
            <person name="Nowrousian M."/>
            <person name="Sun S."/>
            <person name="Cuomo C.A."/>
            <person name="Heitman J."/>
        </authorList>
    </citation>
    <scope>NUCLEOTIDE SEQUENCE [LARGE SCALE GENOMIC DNA]</scope>
    <source>
        <strain evidence="3 4">CBS 6074</strain>
    </source>
</reference>
<dbReference type="EMBL" id="CP144098">
    <property type="protein sequence ID" value="WWC86252.1"/>
    <property type="molecule type" value="Genomic_DNA"/>
</dbReference>
<feature type="signal peptide" evidence="1">
    <location>
        <begin position="1"/>
        <end position="24"/>
    </location>
</feature>
<keyword evidence="1" id="KW-0732">Signal</keyword>
<dbReference type="PANTHER" id="PTHR35192">
    <property type="entry name" value="PROTEIN, PUTATIVE-RELATED"/>
    <property type="match status" value="1"/>
</dbReference>
<evidence type="ECO:0000313" key="4">
    <source>
        <dbReference type="Proteomes" id="UP001355207"/>
    </source>
</evidence>
<evidence type="ECO:0000256" key="1">
    <source>
        <dbReference type="SAM" id="SignalP"/>
    </source>
</evidence>
<feature type="domain" description="Protein CPL1-like" evidence="2">
    <location>
        <begin position="239"/>
        <end position="305"/>
    </location>
</feature>
<proteinExistence type="predicted"/>
<organism evidence="3 4">
    <name type="scientific">Kwoniella dendrophila CBS 6074</name>
    <dbReference type="NCBI Taxonomy" id="1295534"/>
    <lineage>
        <taxon>Eukaryota</taxon>
        <taxon>Fungi</taxon>
        <taxon>Dikarya</taxon>
        <taxon>Basidiomycota</taxon>
        <taxon>Agaricomycotina</taxon>
        <taxon>Tremellomycetes</taxon>
        <taxon>Tremellales</taxon>
        <taxon>Cryptococcaceae</taxon>
        <taxon>Kwoniella</taxon>
    </lineage>
</organism>
<dbReference type="Pfam" id="PF21671">
    <property type="entry name" value="CPL1-like"/>
    <property type="match status" value="1"/>
</dbReference>
<keyword evidence="4" id="KW-1185">Reference proteome</keyword>
<dbReference type="InterPro" id="IPR038955">
    <property type="entry name" value="PriA/CPL1_fungi"/>
</dbReference>
<gene>
    <name evidence="3" type="ORF">L201_001125</name>
</gene>
<accession>A0AAX4JLG1</accession>
<dbReference type="Proteomes" id="UP001355207">
    <property type="component" value="Chromosome 1"/>
</dbReference>
<dbReference type="AlphaFoldDB" id="A0AAX4JLG1"/>
<evidence type="ECO:0000259" key="2">
    <source>
        <dbReference type="Pfam" id="PF21671"/>
    </source>
</evidence>